<dbReference type="Pfam" id="PF00106">
    <property type="entry name" value="adh_short"/>
    <property type="match status" value="1"/>
</dbReference>
<sequence length="255" mass="27294">MFDLTGRVAVITGGSSGLGVQFAKVLAEQGADVAIIARRMDKLESVAAEIRKTGRKCLPVQADLTQTKDIQNAVAAVIEEFGKVDILINNAGSAVPAPAEEMTDEQWDFTVTLNLSSVFKTAREFGKEMIKNNYGRIINIASMHGLVGNINKGLATSCAYHATKGGVVNLTRALAVEWSKYGITVNAICPGFFPSELTQPAFESEEFQRYIRLTTPLERTGRDGELNPALLSLAADEAGYTTGSIVVIDGGTTAY</sequence>
<dbReference type="Gene3D" id="3.40.50.720">
    <property type="entry name" value="NAD(P)-binding Rossmann-like Domain"/>
    <property type="match status" value="1"/>
</dbReference>
<dbReference type="InterPro" id="IPR036291">
    <property type="entry name" value="NAD(P)-bd_dom_sf"/>
</dbReference>
<proteinExistence type="inferred from homology"/>
<dbReference type="RefSeq" id="WP_318785147.1">
    <property type="nucleotide sequence ID" value="NZ_JAWDKC010000008.1"/>
</dbReference>
<evidence type="ECO:0000256" key="1">
    <source>
        <dbReference type="ARBA" id="ARBA00006484"/>
    </source>
</evidence>
<evidence type="ECO:0000313" key="4">
    <source>
        <dbReference type="Proteomes" id="UP001272052"/>
    </source>
</evidence>
<keyword evidence="4" id="KW-1185">Reference proteome</keyword>
<dbReference type="PANTHER" id="PTHR42879">
    <property type="entry name" value="3-OXOACYL-(ACYL-CARRIER-PROTEIN) REDUCTASE"/>
    <property type="match status" value="1"/>
</dbReference>
<accession>A0ABU3VN11</accession>
<dbReference type="EMBL" id="JAWDKC010000008">
    <property type="protein sequence ID" value="MDV0444740.1"/>
    <property type="molecule type" value="Genomic_DNA"/>
</dbReference>
<dbReference type="InterPro" id="IPR002347">
    <property type="entry name" value="SDR_fam"/>
</dbReference>
<comment type="caution">
    <text evidence="3">The sequence shown here is derived from an EMBL/GenBank/DDBJ whole genome shotgun (WGS) entry which is preliminary data.</text>
</comment>
<gene>
    <name evidence="3" type="primary">gno_1</name>
    <name evidence="3" type="ORF">MmiAt1_02760</name>
</gene>
<comment type="similarity">
    <text evidence="1 2">Belongs to the short-chain dehydrogenases/reductases (SDR) family.</text>
</comment>
<evidence type="ECO:0000256" key="2">
    <source>
        <dbReference type="RuleBase" id="RU000363"/>
    </source>
</evidence>
<dbReference type="SUPFAM" id="SSF51735">
    <property type="entry name" value="NAD(P)-binding Rossmann-fold domains"/>
    <property type="match status" value="1"/>
</dbReference>
<evidence type="ECO:0000313" key="3">
    <source>
        <dbReference type="EMBL" id="MDV0444740.1"/>
    </source>
</evidence>
<reference evidence="3 4" key="1">
    <citation type="submission" date="2023-06" db="EMBL/GenBank/DDBJ databases">
        <title>Genome sequence of Methanimicrococcus sp. At1.</title>
        <authorList>
            <person name="Protasov E."/>
            <person name="Platt K."/>
            <person name="Poehlein A."/>
            <person name="Daniel R."/>
            <person name="Brune A."/>
        </authorList>
    </citation>
    <scope>NUCLEOTIDE SEQUENCE [LARGE SCALE GENOMIC DNA]</scope>
    <source>
        <strain evidence="3 4">At1</strain>
    </source>
</reference>
<dbReference type="PANTHER" id="PTHR42879:SF2">
    <property type="entry name" value="3-OXOACYL-[ACYL-CARRIER-PROTEIN] REDUCTASE FABG"/>
    <property type="match status" value="1"/>
</dbReference>
<keyword evidence="3" id="KW-0560">Oxidoreductase</keyword>
<dbReference type="InterPro" id="IPR050259">
    <property type="entry name" value="SDR"/>
</dbReference>
<name>A0ABU3VN11_9EURY</name>
<dbReference type="PRINTS" id="PR00081">
    <property type="entry name" value="GDHRDH"/>
</dbReference>
<organism evidence="3 4">
    <name type="scientific">Methanimicrococcus hacksteinii</name>
    <dbReference type="NCBI Taxonomy" id="3028293"/>
    <lineage>
        <taxon>Archaea</taxon>
        <taxon>Methanobacteriati</taxon>
        <taxon>Methanobacteriota</taxon>
        <taxon>Stenosarchaea group</taxon>
        <taxon>Methanomicrobia</taxon>
        <taxon>Methanosarcinales</taxon>
        <taxon>Methanosarcinaceae</taxon>
        <taxon>Methanimicrococcus</taxon>
    </lineage>
</organism>
<dbReference type="Proteomes" id="UP001272052">
    <property type="component" value="Unassembled WGS sequence"/>
</dbReference>
<dbReference type="EC" id="1.1.1.-" evidence="3"/>
<dbReference type="PRINTS" id="PR00080">
    <property type="entry name" value="SDRFAMILY"/>
</dbReference>
<protein>
    <submittedName>
        <fullName evidence="3">Gluconate 5-dehydrogenase</fullName>
        <ecNumber evidence="3">1.1.1.-</ecNumber>
    </submittedName>
</protein>
<dbReference type="GO" id="GO:0016491">
    <property type="term" value="F:oxidoreductase activity"/>
    <property type="evidence" value="ECO:0007669"/>
    <property type="project" value="UniProtKB-KW"/>
</dbReference>